<evidence type="ECO:0000313" key="1">
    <source>
        <dbReference type="EMBL" id="MBX65189.1"/>
    </source>
</evidence>
<proteinExistence type="predicted"/>
<dbReference type="AlphaFoldDB" id="A0A2P2QDZ0"/>
<sequence length="29" mass="3570">MSRLSLWLFYYCLVSYRSQGCPDRRAVWL</sequence>
<accession>A0A2P2QDZ0</accession>
<reference evidence="1" key="1">
    <citation type="submission" date="2018-02" db="EMBL/GenBank/DDBJ databases">
        <title>Rhizophora mucronata_Transcriptome.</title>
        <authorList>
            <person name="Meera S.P."/>
            <person name="Sreeshan A."/>
            <person name="Augustine A."/>
        </authorList>
    </citation>
    <scope>NUCLEOTIDE SEQUENCE</scope>
    <source>
        <tissue evidence="1">Leaf</tissue>
    </source>
</reference>
<name>A0A2P2QDZ0_RHIMU</name>
<organism evidence="1">
    <name type="scientific">Rhizophora mucronata</name>
    <name type="common">Asiatic mangrove</name>
    <dbReference type="NCBI Taxonomy" id="61149"/>
    <lineage>
        <taxon>Eukaryota</taxon>
        <taxon>Viridiplantae</taxon>
        <taxon>Streptophyta</taxon>
        <taxon>Embryophyta</taxon>
        <taxon>Tracheophyta</taxon>
        <taxon>Spermatophyta</taxon>
        <taxon>Magnoliopsida</taxon>
        <taxon>eudicotyledons</taxon>
        <taxon>Gunneridae</taxon>
        <taxon>Pentapetalae</taxon>
        <taxon>rosids</taxon>
        <taxon>fabids</taxon>
        <taxon>Malpighiales</taxon>
        <taxon>Rhizophoraceae</taxon>
        <taxon>Rhizophora</taxon>
    </lineage>
</organism>
<protein>
    <submittedName>
        <fullName evidence="1">Uncharacterized protein</fullName>
    </submittedName>
</protein>
<dbReference type="EMBL" id="GGEC01084705">
    <property type="protein sequence ID" value="MBX65189.1"/>
    <property type="molecule type" value="Transcribed_RNA"/>
</dbReference>